<dbReference type="InterPro" id="IPR039159">
    <property type="entry name" value="SAYSD1"/>
</dbReference>
<sequence>AKFLELPPAARYGAAFALWSWTFACTGCDRVYFIVSVMVFIFGPGLARDSSGQYSAYSVFNKGQRHLLGELRAEQLDAEQRGNQSLAGYGQSEDGGLIQLPGADEDE</sequence>
<dbReference type="PANTHER" id="PTHR13527:SF0">
    <property type="entry name" value="SAYSVFN DOMAIN-CONTAINING PROTEIN 1"/>
    <property type="match status" value="1"/>
</dbReference>
<organism evidence="3 4">
    <name type="scientific">Symbiodinium necroappetens</name>
    <dbReference type="NCBI Taxonomy" id="1628268"/>
    <lineage>
        <taxon>Eukaryota</taxon>
        <taxon>Sar</taxon>
        <taxon>Alveolata</taxon>
        <taxon>Dinophyceae</taxon>
        <taxon>Suessiales</taxon>
        <taxon>Symbiodiniaceae</taxon>
        <taxon>Symbiodinium</taxon>
    </lineage>
</organism>
<dbReference type="EMBL" id="CAJNJA010015630">
    <property type="protein sequence ID" value="CAE7364993.1"/>
    <property type="molecule type" value="Genomic_DNA"/>
</dbReference>
<feature type="non-terminal residue" evidence="3">
    <location>
        <position position="1"/>
    </location>
</feature>
<protein>
    <submittedName>
        <fullName evidence="3">Hmu protein</fullName>
    </submittedName>
</protein>
<accession>A0A812QCP9</accession>
<evidence type="ECO:0000259" key="2">
    <source>
        <dbReference type="Pfam" id="PF10260"/>
    </source>
</evidence>
<feature type="non-terminal residue" evidence="3">
    <location>
        <position position="107"/>
    </location>
</feature>
<dbReference type="OrthoDB" id="71310at2759"/>
<gene>
    <name evidence="3" type="primary">hmu</name>
    <name evidence="3" type="ORF">SNEC2469_LOCUS9683</name>
</gene>
<dbReference type="InterPro" id="IPR019387">
    <property type="entry name" value="SAYSvFN_dom"/>
</dbReference>
<keyword evidence="4" id="KW-1185">Reference proteome</keyword>
<feature type="region of interest" description="Disordered" evidence="1">
    <location>
        <begin position="83"/>
        <end position="107"/>
    </location>
</feature>
<evidence type="ECO:0000256" key="1">
    <source>
        <dbReference type="SAM" id="MobiDB-lite"/>
    </source>
</evidence>
<comment type="caution">
    <text evidence="3">The sequence shown here is derived from an EMBL/GenBank/DDBJ whole genome shotgun (WGS) entry which is preliminary data.</text>
</comment>
<reference evidence="3" key="1">
    <citation type="submission" date="2021-02" db="EMBL/GenBank/DDBJ databases">
        <authorList>
            <person name="Dougan E. K."/>
            <person name="Rhodes N."/>
            <person name="Thang M."/>
            <person name="Chan C."/>
        </authorList>
    </citation>
    <scope>NUCLEOTIDE SEQUENCE</scope>
</reference>
<evidence type="ECO:0000313" key="4">
    <source>
        <dbReference type="Proteomes" id="UP000601435"/>
    </source>
</evidence>
<evidence type="ECO:0000313" key="3">
    <source>
        <dbReference type="EMBL" id="CAE7364993.1"/>
    </source>
</evidence>
<name>A0A812QCP9_9DINO</name>
<dbReference type="Pfam" id="PF10260">
    <property type="entry name" value="SAYSvFN"/>
    <property type="match status" value="1"/>
</dbReference>
<feature type="domain" description="SAYSvFN" evidence="2">
    <location>
        <begin position="15"/>
        <end position="79"/>
    </location>
</feature>
<proteinExistence type="predicted"/>
<dbReference type="AlphaFoldDB" id="A0A812QCP9"/>
<dbReference type="PANTHER" id="PTHR13527">
    <property type="entry name" value="SAYSVFN DOMAIN-CONTAINING PROTEIN 1"/>
    <property type="match status" value="1"/>
</dbReference>
<dbReference type="Proteomes" id="UP000601435">
    <property type="component" value="Unassembled WGS sequence"/>
</dbReference>